<name>A0ABP9XZY4_9FUNG</name>
<evidence type="ECO:0000313" key="1">
    <source>
        <dbReference type="EMBL" id="GAA5800316.1"/>
    </source>
</evidence>
<dbReference type="EMBL" id="BAABUJ010000015">
    <property type="protein sequence ID" value="GAA5800316.1"/>
    <property type="molecule type" value="Genomic_DNA"/>
</dbReference>
<reference evidence="1 2" key="1">
    <citation type="submission" date="2024-04" db="EMBL/GenBank/DDBJ databases">
        <title>genome sequences of Mucor flavus KT1a and Helicostylum pulchrum KT1b strains isolation_sourced from the surface of a dry-aged beef.</title>
        <authorList>
            <person name="Toyotome T."/>
            <person name="Hosono M."/>
            <person name="Torimaru M."/>
            <person name="Fukuda K."/>
            <person name="Mikami N."/>
        </authorList>
    </citation>
    <scope>NUCLEOTIDE SEQUENCE [LARGE SCALE GENOMIC DNA]</scope>
    <source>
        <strain evidence="1 2">KT1b</strain>
    </source>
</reference>
<evidence type="ECO:0000313" key="2">
    <source>
        <dbReference type="Proteomes" id="UP001476247"/>
    </source>
</evidence>
<dbReference type="Proteomes" id="UP001476247">
    <property type="component" value="Unassembled WGS sequence"/>
</dbReference>
<organism evidence="1 2">
    <name type="scientific">Helicostylum pulchrum</name>
    <dbReference type="NCBI Taxonomy" id="562976"/>
    <lineage>
        <taxon>Eukaryota</taxon>
        <taxon>Fungi</taxon>
        <taxon>Fungi incertae sedis</taxon>
        <taxon>Mucoromycota</taxon>
        <taxon>Mucoromycotina</taxon>
        <taxon>Mucoromycetes</taxon>
        <taxon>Mucorales</taxon>
        <taxon>Mucorineae</taxon>
        <taxon>Mucoraceae</taxon>
        <taxon>Helicostylum</taxon>
    </lineage>
</organism>
<accession>A0ABP9XZY4</accession>
<keyword evidence="2" id="KW-1185">Reference proteome</keyword>
<comment type="caution">
    <text evidence="1">The sequence shown here is derived from an EMBL/GenBank/DDBJ whole genome shotgun (WGS) entry which is preliminary data.</text>
</comment>
<sequence length="202" mass="23349">MGCLDYMYNCFKSLKNSFKDYQVHASGYDTQQYVRHGNDSELKLNYYPPVVTSSIPKERLETLMLSLAEYIENYFCPNKTSSFDEYYIDVYDVNNNEYNEDDEYCFIDEYEMNYDGYDGDILSACIAEYATDNEEYIAGALSADEDETQYPPTRNFENSWGFIDHNDLSVEFKDTTLPPKCPQKAVGICLLILAQAKNLAKT</sequence>
<proteinExistence type="predicted"/>
<gene>
    <name evidence="1" type="ORF">HPULCUR_005743</name>
</gene>
<protein>
    <submittedName>
        <fullName evidence="1">Uncharacterized protein</fullName>
    </submittedName>
</protein>